<dbReference type="Proteomes" id="UP000000852">
    <property type="component" value="Chromosome"/>
</dbReference>
<evidence type="ECO:0000313" key="2">
    <source>
        <dbReference type="EMBL" id="ACU02371.1"/>
    </source>
</evidence>
<dbReference type="Pfam" id="PF13524">
    <property type="entry name" value="Glyco_trans_1_2"/>
    <property type="match status" value="1"/>
</dbReference>
<dbReference type="InterPro" id="IPR055259">
    <property type="entry name" value="YkvP/CgeB_Glyco_trans-like"/>
</dbReference>
<name>C6XYA4_PEDHD</name>
<dbReference type="HOGENOM" id="CLU_873916_0_0_10"/>
<protein>
    <recommendedName>
        <fullName evidence="1">Spore protein YkvP/CgeB glycosyl transferase-like domain-containing protein</fullName>
    </recommendedName>
</protein>
<dbReference type="eggNOG" id="COG4641">
    <property type="taxonomic scope" value="Bacteria"/>
</dbReference>
<gene>
    <name evidence="2" type="ordered locus">Phep_0145</name>
</gene>
<dbReference type="RefSeq" id="WP_012780324.1">
    <property type="nucleotide sequence ID" value="NC_013061.1"/>
</dbReference>
<dbReference type="AlphaFoldDB" id="C6XYA4"/>
<dbReference type="STRING" id="485917.Phep_0145"/>
<reference evidence="2 3" key="1">
    <citation type="journal article" date="2009" name="Stand. Genomic Sci.">
        <title>Complete genome sequence of Pedobacter heparinus type strain (HIM 762-3).</title>
        <authorList>
            <person name="Han C."/>
            <person name="Spring S."/>
            <person name="Lapidus A."/>
            <person name="Del Rio T.G."/>
            <person name="Tice H."/>
            <person name="Copeland A."/>
            <person name="Cheng J.F."/>
            <person name="Lucas S."/>
            <person name="Chen F."/>
            <person name="Nolan M."/>
            <person name="Bruce D."/>
            <person name="Goodwin L."/>
            <person name="Pitluck S."/>
            <person name="Ivanova N."/>
            <person name="Mavromatis K."/>
            <person name="Mikhailova N."/>
            <person name="Pati A."/>
            <person name="Chen A."/>
            <person name="Palaniappan K."/>
            <person name="Land M."/>
            <person name="Hauser L."/>
            <person name="Chang Y.J."/>
            <person name="Jeffries C.C."/>
            <person name="Saunders E."/>
            <person name="Chertkov O."/>
            <person name="Brettin T."/>
            <person name="Goker M."/>
            <person name="Rohde M."/>
            <person name="Bristow J."/>
            <person name="Eisen J.A."/>
            <person name="Markowitz V."/>
            <person name="Hugenholtz P."/>
            <person name="Kyrpides N.C."/>
            <person name="Klenk H.P."/>
            <person name="Detter J.C."/>
        </authorList>
    </citation>
    <scope>NUCLEOTIDE SEQUENCE [LARGE SCALE GENOMIC DNA]</scope>
    <source>
        <strain evidence="3">ATCC 13125 / DSM 2366 / CIP 104194 / JCM 7457 / NBRC 12017 / NCIMB 9290 / NRRL B-14731 / HIM 762-3</strain>
    </source>
</reference>
<dbReference type="KEGG" id="phe:Phep_0145"/>
<dbReference type="EMBL" id="CP001681">
    <property type="protein sequence ID" value="ACU02371.1"/>
    <property type="molecule type" value="Genomic_DNA"/>
</dbReference>
<dbReference type="OrthoDB" id="749883at2"/>
<accession>C6XYA4</accession>
<evidence type="ECO:0000313" key="3">
    <source>
        <dbReference type="Proteomes" id="UP000000852"/>
    </source>
</evidence>
<sequence>MKKIAYIYQTDNKWGYAAKTVANGFKNAFIERGDSFKFFDIAKLENSFWPAEKVKLIAFSPDIIFTSVDNIPYLPLNTLKPTALVLWGSFYSPCNYEPQIDTILEKTKSVLNKYSSRHNILIWSQHEELINEQFFSGYQKELGLKVIQLLHCADKTRFTEPMLNPEFDFLWIGNVSHRLSTYNSVILPLKKEFKNHLEYTEHNMINPETAETKKLYSRSYITPNVHTAAQIKYNILLNERVFTSTMLGGFQICDNLLARKYFNEDELVIATDSNDFIEKTHHYISHPQERLHMIKKMQANLLKNHTYFNRINDVLAAL</sequence>
<proteinExistence type="predicted"/>
<evidence type="ECO:0000259" key="1">
    <source>
        <dbReference type="Pfam" id="PF13524"/>
    </source>
</evidence>
<keyword evidence="3" id="KW-1185">Reference proteome</keyword>
<organism evidence="2 3">
    <name type="scientific">Pedobacter heparinus (strain ATCC 13125 / DSM 2366 / CIP 104194 / JCM 7457 / NBRC 12017 / NCIMB 9290 / NRRL B-14731 / HIM 762-3)</name>
    <dbReference type="NCBI Taxonomy" id="485917"/>
    <lineage>
        <taxon>Bacteria</taxon>
        <taxon>Pseudomonadati</taxon>
        <taxon>Bacteroidota</taxon>
        <taxon>Sphingobacteriia</taxon>
        <taxon>Sphingobacteriales</taxon>
        <taxon>Sphingobacteriaceae</taxon>
        <taxon>Pedobacter</taxon>
    </lineage>
</organism>
<feature type="domain" description="Spore protein YkvP/CgeB glycosyl transferase-like" evidence="1">
    <location>
        <begin position="208"/>
        <end position="315"/>
    </location>
</feature>